<dbReference type="EMBL" id="JAAXKY010000064">
    <property type="protein sequence ID" value="NMH79297.1"/>
    <property type="molecule type" value="Genomic_DNA"/>
</dbReference>
<dbReference type="InterPro" id="IPR036291">
    <property type="entry name" value="NAD(P)-bd_dom_sf"/>
</dbReference>
<accession>A0ABX1RH22</accession>
<dbReference type="InterPro" id="IPR002347">
    <property type="entry name" value="SDR_fam"/>
</dbReference>
<dbReference type="InterPro" id="IPR051122">
    <property type="entry name" value="SDR_DHRS6-like"/>
</dbReference>
<keyword evidence="2" id="KW-0560">Oxidoreductase</keyword>
<reference evidence="4 5" key="1">
    <citation type="submission" date="2020-04" db="EMBL/GenBank/DDBJ databases">
        <authorList>
            <person name="Klaysubun C."/>
            <person name="Duangmal K."/>
            <person name="Lipun K."/>
        </authorList>
    </citation>
    <scope>NUCLEOTIDE SEQUENCE [LARGE SCALE GENOMIC DNA]</scope>
    <source>
        <strain evidence="4 5">JCM 11839</strain>
    </source>
</reference>
<evidence type="ECO:0000256" key="2">
    <source>
        <dbReference type="ARBA" id="ARBA00023002"/>
    </source>
</evidence>
<dbReference type="Pfam" id="PF13561">
    <property type="entry name" value="adh_short_C2"/>
    <property type="match status" value="1"/>
</dbReference>
<keyword evidence="5" id="KW-1185">Reference proteome</keyword>
<feature type="domain" description="Ketoreductase" evidence="3">
    <location>
        <begin position="8"/>
        <end position="179"/>
    </location>
</feature>
<proteinExistence type="inferred from homology"/>
<evidence type="ECO:0000256" key="1">
    <source>
        <dbReference type="ARBA" id="ARBA00006484"/>
    </source>
</evidence>
<evidence type="ECO:0000313" key="5">
    <source>
        <dbReference type="Proteomes" id="UP001296706"/>
    </source>
</evidence>
<evidence type="ECO:0000259" key="3">
    <source>
        <dbReference type="SMART" id="SM00822"/>
    </source>
</evidence>
<dbReference type="InterPro" id="IPR057326">
    <property type="entry name" value="KR_dom"/>
</dbReference>
<protein>
    <submittedName>
        <fullName evidence="4">SDR family oxidoreductase</fullName>
    </submittedName>
</protein>
<sequence>MTGPLQDRTVLVIGRGSGIAHAVATAARDAGAHVVAAGRSTDALAAAYAGEHRITTDYVDVTDDASISALGDRLGSLDHVVSTASSRARGRLADLDRDAIRKSFDTKVIGPLMLAKHLAPRLNDGGSFVLFSGVAAFKIAVGTLGVAITNGAADTLTRSLSLELAPIRVNAISPGVIDTGAWDALGEHAKAEMFQDMTARNPARRIGRVEDVAQAVLFALTNTFLTGVTLAVDGGEPLT</sequence>
<organism evidence="4 5">
    <name type="scientific">Pseudonocardia xinjiangensis</name>
    <dbReference type="NCBI Taxonomy" id="75289"/>
    <lineage>
        <taxon>Bacteria</taxon>
        <taxon>Bacillati</taxon>
        <taxon>Actinomycetota</taxon>
        <taxon>Actinomycetes</taxon>
        <taxon>Pseudonocardiales</taxon>
        <taxon>Pseudonocardiaceae</taxon>
        <taxon>Pseudonocardia</taxon>
    </lineage>
</organism>
<dbReference type="SMART" id="SM00822">
    <property type="entry name" value="PKS_KR"/>
    <property type="match status" value="1"/>
</dbReference>
<evidence type="ECO:0000313" key="4">
    <source>
        <dbReference type="EMBL" id="NMH79297.1"/>
    </source>
</evidence>
<dbReference type="SUPFAM" id="SSF51735">
    <property type="entry name" value="NAD(P)-binding Rossmann-fold domains"/>
    <property type="match status" value="1"/>
</dbReference>
<gene>
    <name evidence="4" type="ORF">HF577_19650</name>
</gene>
<name>A0ABX1RH22_9PSEU</name>
<comment type="similarity">
    <text evidence="1">Belongs to the short-chain dehydrogenases/reductases (SDR) family.</text>
</comment>
<dbReference type="PRINTS" id="PR00081">
    <property type="entry name" value="GDHRDH"/>
</dbReference>
<dbReference type="PANTHER" id="PTHR43477">
    <property type="entry name" value="DIHYDROANTICAPSIN 7-DEHYDROGENASE"/>
    <property type="match status" value="1"/>
</dbReference>
<dbReference type="Proteomes" id="UP001296706">
    <property type="component" value="Unassembled WGS sequence"/>
</dbReference>
<comment type="caution">
    <text evidence="4">The sequence shown here is derived from an EMBL/GenBank/DDBJ whole genome shotgun (WGS) entry which is preliminary data.</text>
</comment>
<dbReference type="PANTHER" id="PTHR43477:SF1">
    <property type="entry name" value="DIHYDROANTICAPSIN 7-DEHYDROGENASE"/>
    <property type="match status" value="1"/>
</dbReference>
<dbReference type="Gene3D" id="3.40.50.720">
    <property type="entry name" value="NAD(P)-binding Rossmann-like Domain"/>
    <property type="match status" value="1"/>
</dbReference>
<dbReference type="RefSeq" id="WP_169397360.1">
    <property type="nucleotide sequence ID" value="NZ_BAAAJH010000022.1"/>
</dbReference>